<feature type="non-terminal residue" evidence="2">
    <location>
        <position position="1"/>
    </location>
</feature>
<proteinExistence type="predicted"/>
<protein>
    <submittedName>
        <fullName evidence="2">Uncharacterized protein</fullName>
    </submittedName>
</protein>
<name>A0A699XJ00_TANCI</name>
<dbReference type="EMBL" id="BKCJ011829829">
    <property type="protein sequence ID" value="GFD56474.1"/>
    <property type="molecule type" value="Genomic_DNA"/>
</dbReference>
<dbReference type="AlphaFoldDB" id="A0A699XJ00"/>
<evidence type="ECO:0000256" key="1">
    <source>
        <dbReference type="SAM" id="MobiDB-lite"/>
    </source>
</evidence>
<feature type="compositionally biased region" description="Acidic residues" evidence="1">
    <location>
        <begin position="21"/>
        <end position="32"/>
    </location>
</feature>
<sequence length="48" mass="5366">SAVGPLNARKSLYVDASQYPDDLDMPELEDITYSDNKEDVGREADFTN</sequence>
<feature type="region of interest" description="Disordered" evidence="1">
    <location>
        <begin position="20"/>
        <end position="48"/>
    </location>
</feature>
<organism evidence="2">
    <name type="scientific">Tanacetum cinerariifolium</name>
    <name type="common">Dalmatian daisy</name>
    <name type="synonym">Chrysanthemum cinerariifolium</name>
    <dbReference type="NCBI Taxonomy" id="118510"/>
    <lineage>
        <taxon>Eukaryota</taxon>
        <taxon>Viridiplantae</taxon>
        <taxon>Streptophyta</taxon>
        <taxon>Embryophyta</taxon>
        <taxon>Tracheophyta</taxon>
        <taxon>Spermatophyta</taxon>
        <taxon>Magnoliopsida</taxon>
        <taxon>eudicotyledons</taxon>
        <taxon>Gunneridae</taxon>
        <taxon>Pentapetalae</taxon>
        <taxon>asterids</taxon>
        <taxon>campanulids</taxon>
        <taxon>Asterales</taxon>
        <taxon>Asteraceae</taxon>
        <taxon>Asteroideae</taxon>
        <taxon>Anthemideae</taxon>
        <taxon>Anthemidinae</taxon>
        <taxon>Tanacetum</taxon>
    </lineage>
</organism>
<feature type="compositionally biased region" description="Basic and acidic residues" evidence="1">
    <location>
        <begin position="35"/>
        <end position="48"/>
    </location>
</feature>
<evidence type="ECO:0000313" key="2">
    <source>
        <dbReference type="EMBL" id="GFD56474.1"/>
    </source>
</evidence>
<accession>A0A699XJ00</accession>
<reference evidence="2" key="1">
    <citation type="journal article" date="2019" name="Sci. Rep.">
        <title>Draft genome of Tanacetum cinerariifolium, the natural source of mosquito coil.</title>
        <authorList>
            <person name="Yamashiro T."/>
            <person name="Shiraishi A."/>
            <person name="Satake H."/>
            <person name="Nakayama K."/>
        </authorList>
    </citation>
    <scope>NUCLEOTIDE SEQUENCE</scope>
</reference>
<gene>
    <name evidence="2" type="ORF">Tci_928443</name>
</gene>
<comment type="caution">
    <text evidence="2">The sequence shown here is derived from an EMBL/GenBank/DDBJ whole genome shotgun (WGS) entry which is preliminary data.</text>
</comment>